<dbReference type="CDD" id="cd03809">
    <property type="entry name" value="GT4_MtfB-like"/>
    <property type="match status" value="1"/>
</dbReference>
<dbReference type="PANTHER" id="PTHR46401">
    <property type="entry name" value="GLYCOSYLTRANSFERASE WBBK-RELATED"/>
    <property type="match status" value="1"/>
</dbReference>
<keyword evidence="4" id="KW-1185">Reference proteome</keyword>
<dbReference type="PANTHER" id="PTHR46401:SF2">
    <property type="entry name" value="GLYCOSYLTRANSFERASE WBBK-RELATED"/>
    <property type="match status" value="1"/>
</dbReference>
<evidence type="ECO:0000259" key="2">
    <source>
        <dbReference type="Pfam" id="PF00534"/>
    </source>
</evidence>
<dbReference type="RefSeq" id="WP_123041928.1">
    <property type="nucleotide sequence ID" value="NZ_CP033433.1"/>
</dbReference>
<dbReference type="Gene3D" id="3.40.50.2000">
    <property type="entry name" value="Glycogen Phosphorylase B"/>
    <property type="match status" value="2"/>
</dbReference>
<dbReference type="Pfam" id="PF00534">
    <property type="entry name" value="Glycos_transf_1"/>
    <property type="match status" value="1"/>
</dbReference>
<protein>
    <submittedName>
        <fullName evidence="3">Glycosyltransferase family 1 protein</fullName>
    </submittedName>
</protein>
<accession>A0A3G3K012</accession>
<evidence type="ECO:0000313" key="3">
    <source>
        <dbReference type="EMBL" id="AYQ73844.1"/>
    </source>
</evidence>
<gene>
    <name evidence="3" type="ORF">EAV92_15405</name>
</gene>
<dbReference type="EMBL" id="CP033433">
    <property type="protein sequence ID" value="AYQ73844.1"/>
    <property type="molecule type" value="Genomic_DNA"/>
</dbReference>
<reference evidence="3 4" key="1">
    <citation type="submission" date="2018-10" db="EMBL/GenBank/DDBJ databases">
        <title>Genome Sequence of Cohnella sp.</title>
        <authorList>
            <person name="Srinivasan S."/>
            <person name="Kim M.K."/>
        </authorList>
    </citation>
    <scope>NUCLEOTIDE SEQUENCE [LARGE SCALE GENOMIC DNA]</scope>
    <source>
        <strain evidence="3 4">18JY8-7</strain>
    </source>
</reference>
<dbReference type="FunFam" id="3.40.50.2000:FF:000119">
    <property type="entry name" value="Glycosyl transferase group 1"/>
    <property type="match status" value="1"/>
</dbReference>
<dbReference type="GO" id="GO:0016757">
    <property type="term" value="F:glycosyltransferase activity"/>
    <property type="evidence" value="ECO:0007669"/>
    <property type="project" value="InterPro"/>
</dbReference>
<organism evidence="3 4">
    <name type="scientific">Cohnella candidum</name>
    <dbReference type="NCBI Taxonomy" id="2674991"/>
    <lineage>
        <taxon>Bacteria</taxon>
        <taxon>Bacillati</taxon>
        <taxon>Bacillota</taxon>
        <taxon>Bacilli</taxon>
        <taxon>Bacillales</taxon>
        <taxon>Paenibacillaceae</taxon>
        <taxon>Cohnella</taxon>
    </lineage>
</organism>
<proteinExistence type="predicted"/>
<dbReference type="KEGG" id="coh:EAV92_15405"/>
<feature type="domain" description="Glycosyl transferase family 1" evidence="2">
    <location>
        <begin position="181"/>
        <end position="338"/>
    </location>
</feature>
<evidence type="ECO:0000313" key="4">
    <source>
        <dbReference type="Proteomes" id="UP000269097"/>
    </source>
</evidence>
<dbReference type="GO" id="GO:0009103">
    <property type="term" value="P:lipopolysaccharide biosynthetic process"/>
    <property type="evidence" value="ECO:0007669"/>
    <property type="project" value="TreeGrafter"/>
</dbReference>
<evidence type="ECO:0000256" key="1">
    <source>
        <dbReference type="ARBA" id="ARBA00022679"/>
    </source>
</evidence>
<name>A0A3G3K012_9BACL</name>
<dbReference type="AlphaFoldDB" id="A0A3G3K012"/>
<dbReference type="Proteomes" id="UP000269097">
    <property type="component" value="Chromosome"/>
</dbReference>
<keyword evidence="1 3" id="KW-0808">Transferase</keyword>
<dbReference type="InterPro" id="IPR001296">
    <property type="entry name" value="Glyco_trans_1"/>
</dbReference>
<dbReference type="SUPFAM" id="SSF53756">
    <property type="entry name" value="UDP-Glycosyltransferase/glycogen phosphorylase"/>
    <property type="match status" value="1"/>
</dbReference>
<sequence length="362" mass="39988">MNLYINGRFLTQAITGVQRYAVELVKQWDGLLASGDGETAEYRFTLLVPPGAIHDLNLKRIRVKQVGRIGGHAWEQLVLPWHARDGWLVNLCNTGPLSKRRQIATIHDAAVYEFPHSFSFAFRSAYRVIQNGLGIMAQRIITVSQFSKTQLTRHCRIPESKIRVVALGNEHVRELRADPGIFAKHGIEPKRYLLAVSSHNPSKNFANLVKAVECLENADYDIVIAGGANAKIFGRSDLPVSGKIKQIGYVTDGELKALYEGAACFVFPSLYEGFGLPPLEAMACGTPVVVSDAASLPEVCGEAALYCDPRDPRNIARQIGTVMSDERIRETLSESGRRQAARFTWGACARQTLEVVKEAIRA</sequence>